<sequence length="84" mass="9345">MARLPLTDILHRGVVYSLAGLSVYGVVMSVLIHRDTMRRGRGIMAEREALGLPTTPEKKKIQPEDVEKSLAEQAQAIFQKRNAS</sequence>
<comment type="caution">
    <text evidence="6">The sequence shown here is derived from an EMBL/GenBank/DDBJ whole genome shotgun (WGS) entry which is preliminary data.</text>
</comment>
<keyword evidence="2 5" id="KW-0812">Transmembrane</keyword>
<feature type="transmembrane region" description="Helical" evidence="5">
    <location>
        <begin position="13"/>
        <end position="32"/>
    </location>
</feature>
<dbReference type="Pfam" id="PF14880">
    <property type="entry name" value="COX14"/>
    <property type="match status" value="1"/>
</dbReference>
<reference evidence="6" key="1">
    <citation type="submission" date="2020-11" db="EMBL/GenBank/DDBJ databases">
        <authorList>
            <consortium name="DOE Joint Genome Institute"/>
            <person name="Ahrendt S."/>
            <person name="Riley R."/>
            <person name="Andreopoulos W."/>
            <person name="Labutti K."/>
            <person name="Pangilinan J."/>
            <person name="Ruiz-Duenas F.J."/>
            <person name="Barrasa J.M."/>
            <person name="Sanchez-Garcia M."/>
            <person name="Camarero S."/>
            <person name="Miyauchi S."/>
            <person name="Serrano A."/>
            <person name="Linde D."/>
            <person name="Babiker R."/>
            <person name="Drula E."/>
            <person name="Ayuso-Fernandez I."/>
            <person name="Pacheco R."/>
            <person name="Padilla G."/>
            <person name="Ferreira P."/>
            <person name="Barriuso J."/>
            <person name="Kellner H."/>
            <person name="Castanera R."/>
            <person name="Alfaro M."/>
            <person name="Ramirez L."/>
            <person name="Pisabarro A.G."/>
            <person name="Kuo A."/>
            <person name="Tritt A."/>
            <person name="Lipzen A."/>
            <person name="He G."/>
            <person name="Yan M."/>
            <person name="Ng V."/>
            <person name="Cullen D."/>
            <person name="Martin F."/>
            <person name="Rosso M.-N."/>
            <person name="Henrissat B."/>
            <person name="Hibbett D."/>
            <person name="Martinez A.T."/>
            <person name="Grigoriev I.V."/>
        </authorList>
    </citation>
    <scope>NUCLEOTIDE SEQUENCE</scope>
    <source>
        <strain evidence="6">CIRM-BRFM 674</strain>
    </source>
</reference>
<evidence type="ECO:0000313" key="6">
    <source>
        <dbReference type="EMBL" id="KAF9479093.1"/>
    </source>
</evidence>
<protein>
    <submittedName>
        <fullName evidence="6">Uncharacterized protein</fullName>
    </submittedName>
</protein>
<evidence type="ECO:0000256" key="5">
    <source>
        <dbReference type="SAM" id="Phobius"/>
    </source>
</evidence>
<gene>
    <name evidence="6" type="ORF">BDN70DRAFT_879159</name>
</gene>
<dbReference type="InterPro" id="IPR029208">
    <property type="entry name" value="COX14"/>
</dbReference>
<keyword evidence="4 5" id="KW-0472">Membrane</keyword>
<evidence type="ECO:0000313" key="7">
    <source>
        <dbReference type="Proteomes" id="UP000807469"/>
    </source>
</evidence>
<evidence type="ECO:0000256" key="1">
    <source>
        <dbReference type="ARBA" id="ARBA00004167"/>
    </source>
</evidence>
<evidence type="ECO:0000256" key="2">
    <source>
        <dbReference type="ARBA" id="ARBA00022692"/>
    </source>
</evidence>
<dbReference type="EMBL" id="MU155220">
    <property type="protein sequence ID" value="KAF9479093.1"/>
    <property type="molecule type" value="Genomic_DNA"/>
</dbReference>
<evidence type="ECO:0000256" key="3">
    <source>
        <dbReference type="ARBA" id="ARBA00022989"/>
    </source>
</evidence>
<comment type="subcellular location">
    <subcellularLocation>
        <location evidence="1">Membrane</location>
        <topology evidence="1">Single-pass membrane protein</topology>
    </subcellularLocation>
</comment>
<keyword evidence="7" id="KW-1185">Reference proteome</keyword>
<name>A0A9P6D0X5_9AGAR</name>
<keyword evidence="3 5" id="KW-1133">Transmembrane helix</keyword>
<proteinExistence type="predicted"/>
<dbReference type="AlphaFoldDB" id="A0A9P6D0X5"/>
<dbReference type="GO" id="GO:0016020">
    <property type="term" value="C:membrane"/>
    <property type="evidence" value="ECO:0007669"/>
    <property type="project" value="UniProtKB-SubCell"/>
</dbReference>
<evidence type="ECO:0000256" key="4">
    <source>
        <dbReference type="ARBA" id="ARBA00023136"/>
    </source>
</evidence>
<dbReference type="OrthoDB" id="7961613at2759"/>
<organism evidence="6 7">
    <name type="scientific">Pholiota conissans</name>
    <dbReference type="NCBI Taxonomy" id="109636"/>
    <lineage>
        <taxon>Eukaryota</taxon>
        <taxon>Fungi</taxon>
        <taxon>Dikarya</taxon>
        <taxon>Basidiomycota</taxon>
        <taxon>Agaricomycotina</taxon>
        <taxon>Agaricomycetes</taxon>
        <taxon>Agaricomycetidae</taxon>
        <taxon>Agaricales</taxon>
        <taxon>Agaricineae</taxon>
        <taxon>Strophariaceae</taxon>
        <taxon>Pholiota</taxon>
    </lineage>
</organism>
<accession>A0A9P6D0X5</accession>
<dbReference type="Proteomes" id="UP000807469">
    <property type="component" value="Unassembled WGS sequence"/>
</dbReference>